<reference evidence="5" key="1">
    <citation type="submission" date="2017-09" db="EMBL/GenBank/DDBJ databases">
        <title>Polyketide synthases of a Diaporthe helianthi virulent isolate.</title>
        <authorList>
            <person name="Baroncelli R."/>
        </authorList>
    </citation>
    <scope>NUCLEOTIDE SEQUENCE [LARGE SCALE GENOMIC DNA]</scope>
    <source>
        <strain evidence="5">7/96</strain>
    </source>
</reference>
<comment type="similarity">
    <text evidence="1">Belongs to the cytochrome P450 family.</text>
</comment>
<protein>
    <recommendedName>
        <fullName evidence="7">Cytochrome P450</fullName>
    </recommendedName>
</protein>
<keyword evidence="2" id="KW-0349">Heme</keyword>
<dbReference type="InParanoid" id="A0A2P5I039"/>
<proteinExistence type="inferred from homology"/>
<keyword evidence="4" id="KW-0408">Iron</keyword>
<evidence type="ECO:0008006" key="7">
    <source>
        <dbReference type="Google" id="ProtNLM"/>
    </source>
</evidence>
<keyword evidence="3" id="KW-0479">Metal-binding</keyword>
<dbReference type="SUPFAM" id="SSF48264">
    <property type="entry name" value="Cytochrome P450"/>
    <property type="match status" value="1"/>
</dbReference>
<dbReference type="GO" id="GO:0004497">
    <property type="term" value="F:monooxygenase activity"/>
    <property type="evidence" value="ECO:0007669"/>
    <property type="project" value="InterPro"/>
</dbReference>
<dbReference type="EMBL" id="MAVT02000433">
    <property type="protein sequence ID" value="POS75873.1"/>
    <property type="molecule type" value="Genomic_DNA"/>
</dbReference>
<dbReference type="GO" id="GO:0005506">
    <property type="term" value="F:iron ion binding"/>
    <property type="evidence" value="ECO:0007669"/>
    <property type="project" value="InterPro"/>
</dbReference>
<keyword evidence="6" id="KW-1185">Reference proteome</keyword>
<dbReference type="PANTHER" id="PTHR24305:SF166">
    <property type="entry name" value="CYTOCHROME P450 12A4, MITOCHONDRIAL-RELATED"/>
    <property type="match status" value="1"/>
</dbReference>
<organism evidence="5 6">
    <name type="scientific">Diaporthe helianthi</name>
    <dbReference type="NCBI Taxonomy" id="158607"/>
    <lineage>
        <taxon>Eukaryota</taxon>
        <taxon>Fungi</taxon>
        <taxon>Dikarya</taxon>
        <taxon>Ascomycota</taxon>
        <taxon>Pezizomycotina</taxon>
        <taxon>Sordariomycetes</taxon>
        <taxon>Sordariomycetidae</taxon>
        <taxon>Diaporthales</taxon>
        <taxon>Diaporthaceae</taxon>
        <taxon>Diaporthe</taxon>
    </lineage>
</organism>
<evidence type="ECO:0000313" key="5">
    <source>
        <dbReference type="EMBL" id="POS75873.1"/>
    </source>
</evidence>
<evidence type="ECO:0000256" key="1">
    <source>
        <dbReference type="ARBA" id="ARBA00010617"/>
    </source>
</evidence>
<evidence type="ECO:0000313" key="6">
    <source>
        <dbReference type="Proteomes" id="UP000094444"/>
    </source>
</evidence>
<dbReference type="STRING" id="158607.A0A2P5I039"/>
<gene>
    <name evidence="5" type="ORF">DHEL01_v205729</name>
</gene>
<dbReference type="Gene3D" id="1.10.630.10">
    <property type="entry name" value="Cytochrome P450"/>
    <property type="match status" value="1"/>
</dbReference>
<evidence type="ECO:0000256" key="2">
    <source>
        <dbReference type="ARBA" id="ARBA00022617"/>
    </source>
</evidence>
<dbReference type="InterPro" id="IPR001128">
    <property type="entry name" value="Cyt_P450"/>
</dbReference>
<dbReference type="PANTHER" id="PTHR24305">
    <property type="entry name" value="CYTOCHROME P450"/>
    <property type="match status" value="1"/>
</dbReference>
<dbReference type="AlphaFoldDB" id="A0A2P5I039"/>
<evidence type="ECO:0000256" key="4">
    <source>
        <dbReference type="ARBA" id="ARBA00023004"/>
    </source>
</evidence>
<comment type="caution">
    <text evidence="5">The sequence shown here is derived from an EMBL/GenBank/DDBJ whole genome shotgun (WGS) entry which is preliminary data.</text>
</comment>
<sequence>MEKLVLSAPVVAGAVVAHWSSGFSSVWILWQRWTGHELESAVEAHKRLGPVVRLGPKDLSVSCYEEGIRKIYGGGFDKPVYFDFFGYYGKSNSFCSRQRHQHAFHRRRMSTPYTKSSLFGSPELLAMARKTLYERLIPRLDQESKMSRPSELLETSYALCLDLVTQFIFGFSNASNFLQAPPADTREWLEHYENRYCKESFWPQELPRTTQLLNMFGIDLMPAGHAESTQWIEDWMMRMCNGAKRTVQSKPEHPEDSPLVFEAVYSASEKNPSGEDSEARRRSVASELFDHMSGAREVLGLVLAYTIYYISRHPTAQGTLREELRSSQLDMRIPDKHAAASGDEMYMPSPQALDKLPYLSAVLKESFRMRPNSTPLPRITPEDHSVSLAGYENIPPGTRVNSFQWFVHRDASKWDSPDEWRPERWIEGHPSFGASEAKELVMRYILAIIFTNFKVNIVDPDSFGQHTPGSLEDKLWVQFEPLV</sequence>
<dbReference type="GO" id="GO:0016705">
    <property type="term" value="F:oxidoreductase activity, acting on paired donors, with incorporation or reduction of molecular oxygen"/>
    <property type="evidence" value="ECO:0007669"/>
    <property type="project" value="InterPro"/>
</dbReference>
<dbReference type="OrthoDB" id="1470350at2759"/>
<dbReference type="Proteomes" id="UP000094444">
    <property type="component" value="Unassembled WGS sequence"/>
</dbReference>
<name>A0A2P5I039_DIAHE</name>
<accession>A0A2P5I039</accession>
<dbReference type="GO" id="GO:0020037">
    <property type="term" value="F:heme binding"/>
    <property type="evidence" value="ECO:0007669"/>
    <property type="project" value="InterPro"/>
</dbReference>
<dbReference type="InterPro" id="IPR050121">
    <property type="entry name" value="Cytochrome_P450_monoxygenase"/>
</dbReference>
<dbReference type="Pfam" id="PF00067">
    <property type="entry name" value="p450"/>
    <property type="match status" value="1"/>
</dbReference>
<dbReference type="InterPro" id="IPR036396">
    <property type="entry name" value="Cyt_P450_sf"/>
</dbReference>
<evidence type="ECO:0000256" key="3">
    <source>
        <dbReference type="ARBA" id="ARBA00022723"/>
    </source>
</evidence>